<name>A0A0C5VLP0_9GAMM</name>
<accession>A0A0C5VLP0</accession>
<dbReference type="KEGG" id="gsn:YC6258_02195"/>
<evidence type="ECO:0000313" key="2">
    <source>
        <dbReference type="EMBL" id="AJQ94233.1"/>
    </source>
</evidence>
<organism evidence="2 3">
    <name type="scientific">Gynuella sunshinyii YC6258</name>
    <dbReference type="NCBI Taxonomy" id="1445510"/>
    <lineage>
        <taxon>Bacteria</taxon>
        <taxon>Pseudomonadati</taxon>
        <taxon>Pseudomonadota</taxon>
        <taxon>Gammaproteobacteria</taxon>
        <taxon>Oceanospirillales</taxon>
        <taxon>Saccharospirillaceae</taxon>
        <taxon>Gynuella</taxon>
    </lineage>
</organism>
<gene>
    <name evidence="2" type="ORF">YC6258_02195</name>
</gene>
<reference evidence="2 3" key="1">
    <citation type="submission" date="2014-01" db="EMBL/GenBank/DDBJ databases">
        <title>Full genme sequencing of cellulolytic bacterium Gynuella sunshinyii YC6258T gen. nov., sp. nov.</title>
        <authorList>
            <person name="Khan H."/>
            <person name="Chung E.J."/>
            <person name="Chung Y.R."/>
        </authorList>
    </citation>
    <scope>NUCLEOTIDE SEQUENCE [LARGE SCALE GENOMIC DNA]</scope>
    <source>
        <strain evidence="2 3">YC6258</strain>
    </source>
</reference>
<dbReference type="HOGENOM" id="CLU_306060_0_0_6"/>
<dbReference type="AlphaFoldDB" id="A0A0C5VLP0"/>
<feature type="compositionally biased region" description="Acidic residues" evidence="1">
    <location>
        <begin position="759"/>
        <end position="771"/>
    </location>
</feature>
<evidence type="ECO:0000313" key="3">
    <source>
        <dbReference type="Proteomes" id="UP000032266"/>
    </source>
</evidence>
<dbReference type="Proteomes" id="UP000032266">
    <property type="component" value="Chromosome"/>
</dbReference>
<dbReference type="EMBL" id="CP007142">
    <property type="protein sequence ID" value="AJQ94233.1"/>
    <property type="molecule type" value="Genomic_DNA"/>
</dbReference>
<proteinExistence type="predicted"/>
<evidence type="ECO:0000256" key="1">
    <source>
        <dbReference type="SAM" id="MobiDB-lite"/>
    </source>
</evidence>
<protein>
    <submittedName>
        <fullName evidence="2">Uncharacterized protein</fullName>
    </submittedName>
</protein>
<keyword evidence="3" id="KW-1185">Reference proteome</keyword>
<dbReference type="STRING" id="1445510.YC6258_02195"/>
<sequence>MNLFIEVTMSQPQLSTLTDTELASQSQNSLYLKQQAVNLVQQVCQQNWTDHNTADPGITLLEVLSFAISDMCYRLEFSVPDLLAPDRARNDWEPDAFFLAPTILPSNLVTHTDIRQAIIDVAGVRNVSIMSASQTPEDGSTSFPIASIRLLLELDTPWTAMTPCEQADLIHRVRHRFMSLRNVNQDLDGILIMDTQPVAVCMSLGLEDVQDPIASLAEVFRICRQVITPDIPRYSLEKLQQQGLSGDEIYQGPLTTNGLMQQSDLKDVVLPERLYTSDILDAVRTVDGLTEINGLSFAQVVVEEDGERKAVIEDRRYYWRIDLRDLTGSSASEAQKILTLDLATSLASLELTVDGQPYRLSEEVRQQIIDQVNADGDASTVLSTPVLSDFVSQRYRQLRDYVSIQREFPEIYQLMEQRFDDPKRRLDNAGILQLKGFLTLFDQLLADQMAQLDNLRRLLAIPDTAVYTRLTGIFNTMLASETLTSAAINQFWQDVRQLPHTQLSQPITGISGMQQLLTDYFDQYQQQGFQDDLEPILSQWQLNRLVHSLDHLLARFAEKRLDNSLLKYRPVFSHYIDQFNPIPADISQDQPLLDKLVALKSLLDMAAILNDYPRLSQQRAGAANYLNPQPLTAPPAGLLSRIGRFMGWSHIGQIPLAVNNRESIYLLESELLRHGADAESYQPYLLYFVVPDWPSRFANSEFQNLLAEQLRRQSPVHQRIRVITLSRPLMSLFERLYYCWQNAMTQKPLPVTLTTNTDPDNDQGQTDDSEDQPVNRLSGQLQNALIHKPLRFSLSCDGDSGTCDDPEKLDDENQRISRLSAHLRTFIKAPDSLLEQILSTLVDPTKNNPWQPLIDAIEVWLHTDDKDKINGSNFEQIHDQLAELLSPKAETYGGLDADSLLFALAHERLEQMFNPYPIGQATIGCNFRIGYQPLDYLKPSYPINAAYINPATPGLPRFTVHISAPNTL</sequence>
<feature type="region of interest" description="Disordered" evidence="1">
    <location>
        <begin position="751"/>
        <end position="775"/>
    </location>
</feature>